<evidence type="ECO:0000256" key="2">
    <source>
        <dbReference type="ARBA" id="ARBA00012438"/>
    </source>
</evidence>
<dbReference type="GO" id="GO:0004673">
    <property type="term" value="F:protein histidine kinase activity"/>
    <property type="evidence" value="ECO:0007669"/>
    <property type="project" value="UniProtKB-EC"/>
</dbReference>
<evidence type="ECO:0000256" key="4">
    <source>
        <dbReference type="ARBA" id="ARBA00022777"/>
    </source>
</evidence>
<keyword evidence="5" id="KW-0902">Two-component regulatory system</keyword>
<sequence length="458" mass="50180">MRQLKPAWQLIQVAGPRVDIPQLVSLTIGRGLEADVILPEPTISRRHVRLELGPEALLEDLGGPLGTLVNGERVGRARLAAGDLITIGSWQFALADEANSARHDEEITVASLQTSLALPRLELLLSFCSRINTLDRPQEIAACLLKTACAGTGFRRAWLLERSEGTLHALASLPEGSDTAEVSRRLLASARADRVACLDHIGQAQASESVIAKRITAALVATIAQHSGEMLLYLDARHEEAPPQPDAARFCQALIQTASLAFARLEHERSLWQQREQIYQDLHDDLGARLLNLIYQAPDAAMADEARAMLVDLRDVVSRPARAELPLDALLAQMRSEAAQRAQGSGASFKWSDPGADSSILWSGRTASLLSRCLRELTTNALKHARPSRIDFDWRMTSSRLGLELKHDGEVSDPQAWRPGRGMANIRKRCRQLGGSVAWRLDGKEIQASLDLPRNPAP</sequence>
<dbReference type="SUPFAM" id="SSF49879">
    <property type="entry name" value="SMAD/FHA domain"/>
    <property type="match status" value="1"/>
</dbReference>
<dbReference type="SUPFAM" id="SSF55874">
    <property type="entry name" value="ATPase domain of HSP90 chaperone/DNA topoisomerase II/histidine kinase"/>
    <property type="match status" value="1"/>
</dbReference>
<keyword evidence="4" id="KW-0418">Kinase</keyword>
<evidence type="ECO:0000256" key="1">
    <source>
        <dbReference type="ARBA" id="ARBA00000085"/>
    </source>
</evidence>
<proteinExistence type="predicted"/>
<dbReference type="InterPro" id="IPR008984">
    <property type="entry name" value="SMAD_FHA_dom_sf"/>
</dbReference>
<evidence type="ECO:0000259" key="6">
    <source>
        <dbReference type="PROSITE" id="PS50006"/>
    </source>
</evidence>
<organism evidence="7 8">
    <name type="scientific">Wenzhouxiangella sediminis</name>
    <dbReference type="NCBI Taxonomy" id="1792836"/>
    <lineage>
        <taxon>Bacteria</taxon>
        <taxon>Pseudomonadati</taxon>
        <taxon>Pseudomonadota</taxon>
        <taxon>Gammaproteobacteria</taxon>
        <taxon>Chromatiales</taxon>
        <taxon>Wenzhouxiangellaceae</taxon>
        <taxon>Wenzhouxiangella</taxon>
    </lineage>
</organism>
<dbReference type="PROSITE" id="PS50006">
    <property type="entry name" value="FHA_DOMAIN"/>
    <property type="match status" value="1"/>
</dbReference>
<feature type="domain" description="FHA" evidence="6">
    <location>
        <begin position="26"/>
        <end position="74"/>
    </location>
</feature>
<reference evidence="7 8" key="1">
    <citation type="submission" date="2018-08" db="EMBL/GenBank/DDBJ databases">
        <title>Wenzhouxiangella salilacus sp. nov., a novel bacterium isolated from a saline lake in Xinjiang Province, China.</title>
        <authorList>
            <person name="Han S."/>
        </authorList>
    </citation>
    <scope>NUCLEOTIDE SEQUENCE [LARGE SCALE GENOMIC DNA]</scope>
    <source>
        <strain evidence="7 8">XDB06</strain>
    </source>
</reference>
<dbReference type="EMBL" id="QUZK01000032">
    <property type="protein sequence ID" value="RFF30773.1"/>
    <property type="molecule type" value="Genomic_DNA"/>
</dbReference>
<keyword evidence="3" id="KW-0808">Transferase</keyword>
<accession>A0A3E1K9D9</accession>
<dbReference type="Pfam" id="PF00498">
    <property type="entry name" value="FHA"/>
    <property type="match status" value="1"/>
</dbReference>
<dbReference type="EC" id="2.7.13.3" evidence="2"/>
<dbReference type="PANTHER" id="PTHR24421">
    <property type="entry name" value="NITRATE/NITRITE SENSOR PROTEIN NARX-RELATED"/>
    <property type="match status" value="1"/>
</dbReference>
<protein>
    <recommendedName>
        <fullName evidence="2">histidine kinase</fullName>
        <ecNumber evidence="2">2.7.13.3</ecNumber>
    </recommendedName>
</protein>
<keyword evidence="8" id="KW-1185">Reference proteome</keyword>
<gene>
    <name evidence="7" type="ORF">DZC52_06935</name>
</gene>
<evidence type="ECO:0000256" key="5">
    <source>
        <dbReference type="ARBA" id="ARBA00023012"/>
    </source>
</evidence>
<dbReference type="RefSeq" id="WP_116650402.1">
    <property type="nucleotide sequence ID" value="NZ_QUZK01000032.1"/>
</dbReference>
<evidence type="ECO:0000313" key="7">
    <source>
        <dbReference type="EMBL" id="RFF30773.1"/>
    </source>
</evidence>
<name>A0A3E1K9D9_9GAMM</name>
<dbReference type="OrthoDB" id="151099at2"/>
<dbReference type="InterPro" id="IPR036890">
    <property type="entry name" value="HATPase_C_sf"/>
</dbReference>
<dbReference type="CDD" id="cd00060">
    <property type="entry name" value="FHA"/>
    <property type="match status" value="1"/>
</dbReference>
<evidence type="ECO:0000256" key="3">
    <source>
        <dbReference type="ARBA" id="ARBA00022679"/>
    </source>
</evidence>
<evidence type="ECO:0000313" key="8">
    <source>
        <dbReference type="Proteomes" id="UP000260351"/>
    </source>
</evidence>
<dbReference type="SMART" id="SM00240">
    <property type="entry name" value="FHA"/>
    <property type="match status" value="1"/>
</dbReference>
<dbReference type="AlphaFoldDB" id="A0A3E1K9D9"/>
<dbReference type="GO" id="GO:0000160">
    <property type="term" value="P:phosphorelay signal transduction system"/>
    <property type="evidence" value="ECO:0007669"/>
    <property type="project" value="UniProtKB-KW"/>
</dbReference>
<dbReference type="Gene3D" id="2.60.200.20">
    <property type="match status" value="1"/>
</dbReference>
<comment type="caution">
    <text evidence="7">The sequence shown here is derived from an EMBL/GenBank/DDBJ whole genome shotgun (WGS) entry which is preliminary data.</text>
</comment>
<dbReference type="Proteomes" id="UP000260351">
    <property type="component" value="Unassembled WGS sequence"/>
</dbReference>
<comment type="catalytic activity">
    <reaction evidence="1">
        <text>ATP + protein L-histidine = ADP + protein N-phospho-L-histidine.</text>
        <dbReference type="EC" id="2.7.13.3"/>
    </reaction>
</comment>
<dbReference type="InterPro" id="IPR050482">
    <property type="entry name" value="Sensor_HK_TwoCompSys"/>
</dbReference>
<dbReference type="Gene3D" id="3.30.565.10">
    <property type="entry name" value="Histidine kinase-like ATPase, C-terminal domain"/>
    <property type="match status" value="1"/>
</dbReference>
<dbReference type="PANTHER" id="PTHR24421:SF10">
    <property type="entry name" value="NITRATE_NITRITE SENSOR PROTEIN NARQ"/>
    <property type="match status" value="1"/>
</dbReference>
<dbReference type="InterPro" id="IPR000253">
    <property type="entry name" value="FHA_dom"/>
</dbReference>